<comment type="catalytic activity">
    <reaction evidence="6">
        <text>D-mannitol + NAD(+) = D-fructose + NADH + H(+)</text>
        <dbReference type="Rhea" id="RHEA:12084"/>
        <dbReference type="ChEBI" id="CHEBI:15378"/>
        <dbReference type="ChEBI" id="CHEBI:16899"/>
        <dbReference type="ChEBI" id="CHEBI:37721"/>
        <dbReference type="ChEBI" id="CHEBI:57540"/>
        <dbReference type="ChEBI" id="CHEBI:57945"/>
        <dbReference type="EC" id="1.1.1.67"/>
    </reaction>
</comment>
<dbReference type="FunFam" id="1.10.1040.10:FF:000028">
    <property type="entry name" value="Mannitol 2-dehydrogenase"/>
    <property type="match status" value="1"/>
</dbReference>
<protein>
    <recommendedName>
        <fullName evidence="5">Mannitol 2-dehydrogenase</fullName>
        <ecNumber evidence="4">1.1.1.67</ecNumber>
    </recommendedName>
</protein>
<evidence type="ECO:0000256" key="6">
    <source>
        <dbReference type="ARBA" id="ARBA00047733"/>
    </source>
</evidence>
<evidence type="ECO:0000256" key="8">
    <source>
        <dbReference type="SAM" id="MobiDB-lite"/>
    </source>
</evidence>
<dbReference type="InterPro" id="IPR013131">
    <property type="entry name" value="Mannitol_DH_N"/>
</dbReference>
<dbReference type="InterPro" id="IPR013328">
    <property type="entry name" value="6PGD_dom2"/>
</dbReference>
<dbReference type="SUPFAM" id="SSF51735">
    <property type="entry name" value="NAD(P)-binding Rossmann-fold domains"/>
    <property type="match status" value="1"/>
</dbReference>
<keyword evidence="3" id="KW-0520">NAD</keyword>
<dbReference type="EMBL" id="MOOE01000002">
    <property type="protein sequence ID" value="KAK1536628.1"/>
    <property type="molecule type" value="Genomic_DNA"/>
</dbReference>
<keyword evidence="2" id="KW-0560">Oxidoreductase</keyword>
<dbReference type="AlphaFoldDB" id="A0AAI9Z8E1"/>
<evidence type="ECO:0000256" key="3">
    <source>
        <dbReference type="ARBA" id="ARBA00023027"/>
    </source>
</evidence>
<name>A0AAI9Z8E1_9PEZI</name>
<comment type="caution">
    <text evidence="11">The sequence shown here is derived from an EMBL/GenBank/DDBJ whole genome shotgun (WGS) entry which is preliminary data.</text>
</comment>
<dbReference type="Proteomes" id="UP001240678">
    <property type="component" value="Unassembled WGS sequence"/>
</dbReference>
<dbReference type="PRINTS" id="PR00084">
    <property type="entry name" value="MTLDHDRGNASE"/>
</dbReference>
<dbReference type="EC" id="1.1.1.67" evidence="4"/>
<evidence type="ECO:0000256" key="7">
    <source>
        <dbReference type="SAM" id="Coils"/>
    </source>
</evidence>
<dbReference type="Gene3D" id="1.10.1040.10">
    <property type="entry name" value="N-(1-d-carboxylethyl)-l-norvaline Dehydrogenase, domain 2"/>
    <property type="match status" value="1"/>
</dbReference>
<dbReference type="GO" id="GO:0050086">
    <property type="term" value="F:mannitol 2-dehydrogenase activity"/>
    <property type="evidence" value="ECO:0007669"/>
    <property type="project" value="UniProtKB-EC"/>
</dbReference>
<dbReference type="PANTHER" id="PTHR43362">
    <property type="entry name" value="MANNITOL DEHYDROGENASE DSF1-RELATED"/>
    <property type="match status" value="1"/>
</dbReference>
<dbReference type="FunFam" id="3.40.50.720:FF:000129">
    <property type="entry name" value="D-mannonate oxidoreductase"/>
    <property type="match status" value="1"/>
</dbReference>
<evidence type="ECO:0000259" key="9">
    <source>
        <dbReference type="Pfam" id="PF01232"/>
    </source>
</evidence>
<feature type="coiled-coil region" evidence="7">
    <location>
        <begin position="597"/>
        <end position="624"/>
    </location>
</feature>
<dbReference type="RefSeq" id="XP_060318790.1">
    <property type="nucleotide sequence ID" value="XM_060450140.1"/>
</dbReference>
<dbReference type="GO" id="GO:0046029">
    <property type="term" value="F:mannitol dehydrogenase activity"/>
    <property type="evidence" value="ECO:0007669"/>
    <property type="project" value="TreeGrafter"/>
</dbReference>
<feature type="domain" description="Mannitol dehydrogenase N-terminal" evidence="9">
    <location>
        <begin position="40"/>
        <end position="290"/>
    </location>
</feature>
<feature type="region of interest" description="Disordered" evidence="8">
    <location>
        <begin position="1"/>
        <end position="24"/>
    </location>
</feature>
<dbReference type="InterPro" id="IPR050988">
    <property type="entry name" value="Mannitol_DH/Oxidoreductase"/>
</dbReference>
<organism evidence="11 12">
    <name type="scientific">Colletotrichum costaricense</name>
    <dbReference type="NCBI Taxonomy" id="1209916"/>
    <lineage>
        <taxon>Eukaryota</taxon>
        <taxon>Fungi</taxon>
        <taxon>Dikarya</taxon>
        <taxon>Ascomycota</taxon>
        <taxon>Pezizomycotina</taxon>
        <taxon>Sordariomycetes</taxon>
        <taxon>Hypocreomycetidae</taxon>
        <taxon>Glomerellales</taxon>
        <taxon>Glomerellaceae</taxon>
        <taxon>Colletotrichum</taxon>
        <taxon>Colletotrichum acutatum species complex</taxon>
    </lineage>
</organism>
<dbReference type="GeneID" id="85333687"/>
<reference evidence="11 12" key="1">
    <citation type="submission" date="2016-10" db="EMBL/GenBank/DDBJ databases">
        <title>The genome sequence of Colletotrichum fioriniae PJ7.</title>
        <authorList>
            <person name="Baroncelli R."/>
        </authorList>
    </citation>
    <scope>NUCLEOTIDE SEQUENCE [LARGE SCALE GENOMIC DNA]</scope>
    <source>
        <strain evidence="11 12">IMI 309622</strain>
    </source>
</reference>
<dbReference type="InterPro" id="IPR000669">
    <property type="entry name" value="Mannitol_DH"/>
</dbReference>
<dbReference type="InterPro" id="IPR013118">
    <property type="entry name" value="Mannitol_DH_C"/>
</dbReference>
<keyword evidence="7" id="KW-0175">Coiled coil</keyword>
<evidence type="ECO:0000256" key="1">
    <source>
        <dbReference type="ARBA" id="ARBA00006541"/>
    </source>
</evidence>
<gene>
    <name evidence="11" type="ORF">CCOS01_01948</name>
</gene>
<dbReference type="Gene3D" id="3.40.50.720">
    <property type="entry name" value="NAD(P)-binding Rossmann-like Domain"/>
    <property type="match status" value="1"/>
</dbReference>
<dbReference type="InterPro" id="IPR036291">
    <property type="entry name" value="NAD(P)-bd_dom_sf"/>
</dbReference>
<evidence type="ECO:0000313" key="12">
    <source>
        <dbReference type="Proteomes" id="UP001240678"/>
    </source>
</evidence>
<comment type="similarity">
    <text evidence="1">Belongs to the mannitol dehydrogenase family.</text>
</comment>
<evidence type="ECO:0000256" key="2">
    <source>
        <dbReference type="ARBA" id="ARBA00023002"/>
    </source>
</evidence>
<dbReference type="SUPFAM" id="SSF48179">
    <property type="entry name" value="6-phosphogluconate dehydrogenase C-terminal domain-like"/>
    <property type="match status" value="1"/>
</dbReference>
<dbReference type="PANTHER" id="PTHR43362:SF1">
    <property type="entry name" value="MANNITOL DEHYDROGENASE 2-RELATED"/>
    <property type="match status" value="1"/>
</dbReference>
<feature type="domain" description="Mannitol dehydrogenase C-terminal" evidence="10">
    <location>
        <begin position="302"/>
        <end position="490"/>
    </location>
</feature>
<accession>A0AAI9Z8E1</accession>
<keyword evidence="12" id="KW-1185">Reference proteome</keyword>
<evidence type="ECO:0000256" key="4">
    <source>
        <dbReference type="ARBA" id="ARBA00038970"/>
    </source>
</evidence>
<evidence type="ECO:0000256" key="5">
    <source>
        <dbReference type="ARBA" id="ARBA00040250"/>
    </source>
</evidence>
<dbReference type="Pfam" id="PF01232">
    <property type="entry name" value="Mannitol_dh"/>
    <property type="match status" value="1"/>
</dbReference>
<proteinExistence type="inferred from homology"/>
<sequence length="644" mass="72594">MPHSTESLKLTSNNLSSISSQEGKQTVKVPTYDRTVVKEGIVHVGVGGFHRAHLAVYIDRLLQKHDERDWAICGVGLRPNDAAMRDVLSAQDHLYTLIERSAKGSNASVIGSINSFLFAPDDREAVIAKMAHPDTKIVSLTITESGYYYNENTHQLQSEHPDIQHDLANEDQPISIFGFLYAALARRHANGQKPFTVLSCDNMQKNGSITRSMLESFARLKNPEIAAWIAEKGGFPNAMVDRITPSTSQNDIKSLAEVFGIEDGWPVVTEPFMQWVVEDKFCDGRPPFEKVGVQIVEGVHEVEQFEKHKLRLLNASHSAMAYPGQLAGFKYVHEVMEHPIYRKFVWQMMQEEVKPLLPEIPGVDIDEYCNTLMERFSNPTIMDQIPRVALGASGKIPQFIMPSIAEQIWTTGPFRRLCFVAGAWFRYINGVDDEGKTFTVDDPMREELQALAKAGGNDPRQLLSVKILFGDDLRGDQRFIDEVTKAMELIAKDGVMATIPNLQMTDQLPIMEIKWNLTVGERYVRLDAAGASLSILEEAQKTVTPEKVEQIADELTTEEQKEKVFEGIHCIAATDTDTYSFVFETLVDMYLMSYKLNEDQKKAIESLVSEVKELRGQIERQRIRLCRAERLAMLRSKGEDPYGC</sequence>
<evidence type="ECO:0000313" key="11">
    <source>
        <dbReference type="EMBL" id="KAK1536628.1"/>
    </source>
</evidence>
<evidence type="ECO:0000259" key="10">
    <source>
        <dbReference type="Pfam" id="PF08125"/>
    </source>
</evidence>
<dbReference type="InterPro" id="IPR008927">
    <property type="entry name" value="6-PGluconate_DH-like_C_sf"/>
</dbReference>
<dbReference type="Pfam" id="PF08125">
    <property type="entry name" value="Mannitol_dh_C"/>
    <property type="match status" value="1"/>
</dbReference>